<dbReference type="Proteomes" id="UP001163096">
    <property type="component" value="Chromosome"/>
</dbReference>
<dbReference type="EMBL" id="CP113361">
    <property type="protein sequence ID" value="WAI01162.1"/>
    <property type="molecule type" value="Genomic_DNA"/>
</dbReference>
<dbReference type="AlphaFoldDB" id="A0A9X9S463"/>
<dbReference type="Pfam" id="PF01874">
    <property type="entry name" value="CitG"/>
    <property type="match status" value="1"/>
</dbReference>
<protein>
    <submittedName>
        <fullName evidence="1">Triphosphoribosyl-dephospho-CoA synthase</fullName>
    </submittedName>
</protein>
<dbReference type="Gene3D" id="1.10.4200.10">
    <property type="entry name" value="Triphosphoribosyl-dephospho-CoA protein"/>
    <property type="match status" value="1"/>
</dbReference>
<evidence type="ECO:0000313" key="1">
    <source>
        <dbReference type="EMBL" id="WAI01162.1"/>
    </source>
</evidence>
<dbReference type="InterPro" id="IPR002736">
    <property type="entry name" value="CitG"/>
</dbReference>
<organism evidence="1 2">
    <name type="scientific">Methanogenium organophilum</name>
    <dbReference type="NCBI Taxonomy" id="2199"/>
    <lineage>
        <taxon>Archaea</taxon>
        <taxon>Methanobacteriati</taxon>
        <taxon>Methanobacteriota</taxon>
        <taxon>Stenosarchaea group</taxon>
        <taxon>Methanomicrobia</taxon>
        <taxon>Methanomicrobiales</taxon>
        <taxon>Methanomicrobiaceae</taxon>
        <taxon>Methanogenium</taxon>
    </lineage>
</organism>
<dbReference type="PANTHER" id="PTHR42280">
    <property type="entry name" value="CITG FAMILY PROTEIN"/>
    <property type="match status" value="1"/>
</dbReference>
<gene>
    <name evidence="1" type="ORF">OU421_12215</name>
</gene>
<dbReference type="GO" id="GO:0005524">
    <property type="term" value="F:ATP binding"/>
    <property type="evidence" value="ECO:0007669"/>
    <property type="project" value="InterPro"/>
</dbReference>
<evidence type="ECO:0000313" key="2">
    <source>
        <dbReference type="Proteomes" id="UP001163096"/>
    </source>
</evidence>
<name>A0A9X9S463_METOG</name>
<reference evidence="1" key="1">
    <citation type="submission" date="2022-11" db="EMBL/GenBank/DDBJ databases">
        <title>Complete genome sequence of Methanogenium organophilum DSM 3596.</title>
        <authorList>
            <person name="Chen S.-C."/>
            <person name="Lai S.-J."/>
            <person name="You Y.-T."/>
        </authorList>
    </citation>
    <scope>NUCLEOTIDE SEQUENCE</scope>
    <source>
        <strain evidence="1">DSM 3596</strain>
    </source>
</reference>
<sequence length="275" mass="30436">MRSMRRSECAQIAMMLEVCAYPKPGNVDRCHDYEDTWLEHFLASAILARPAFVTAEYSTAGLGACLKEAVSLTAVHEGGNTHFGAYILLFPLIMGDGIEGALDITARTTVEDALNFYEAFGLTEVRMNKTDDLDVNDPESARHIRDEKLTLKDIISYSAPGDMVCREWLNGFALSRRVADFLLAAPDGKQAIVRAFFSLLESEPDTFIIKKHGRDIAEWTMKQAKEVSAGIRSAEDFDEECLARGINPGSIADITIAGIYLALREGWNWESSQTA</sequence>
<dbReference type="KEGG" id="mou:OU421_12215"/>
<dbReference type="PANTHER" id="PTHR42280:SF1">
    <property type="entry name" value="CITG FAMILY PROTEIN"/>
    <property type="match status" value="1"/>
</dbReference>
<accession>A0A9X9S463</accession>
<dbReference type="GO" id="GO:0046917">
    <property type="term" value="F:triphosphoribosyl-dephospho-CoA synthase activity"/>
    <property type="evidence" value="ECO:0007669"/>
    <property type="project" value="InterPro"/>
</dbReference>
<keyword evidence="2" id="KW-1185">Reference proteome</keyword>
<proteinExistence type="predicted"/>